<feature type="compositionally biased region" description="Basic and acidic residues" evidence="1">
    <location>
        <begin position="162"/>
        <end position="174"/>
    </location>
</feature>
<dbReference type="EMBL" id="JACKWZ010000110">
    <property type="protein sequence ID" value="KAF9415460.1"/>
    <property type="molecule type" value="Genomic_DNA"/>
</dbReference>
<evidence type="ECO:0000256" key="1">
    <source>
        <dbReference type="SAM" id="MobiDB-lite"/>
    </source>
</evidence>
<organism evidence="2 3">
    <name type="scientific">Spodoptera exigua</name>
    <name type="common">Beet armyworm</name>
    <name type="synonym">Noctua fulgens</name>
    <dbReference type="NCBI Taxonomy" id="7107"/>
    <lineage>
        <taxon>Eukaryota</taxon>
        <taxon>Metazoa</taxon>
        <taxon>Ecdysozoa</taxon>
        <taxon>Arthropoda</taxon>
        <taxon>Hexapoda</taxon>
        <taxon>Insecta</taxon>
        <taxon>Pterygota</taxon>
        <taxon>Neoptera</taxon>
        <taxon>Endopterygota</taxon>
        <taxon>Lepidoptera</taxon>
        <taxon>Glossata</taxon>
        <taxon>Ditrysia</taxon>
        <taxon>Noctuoidea</taxon>
        <taxon>Noctuidae</taxon>
        <taxon>Amphipyrinae</taxon>
        <taxon>Spodoptera</taxon>
    </lineage>
</organism>
<gene>
    <name evidence="2" type="ORF">HW555_006882</name>
</gene>
<protein>
    <submittedName>
        <fullName evidence="2">Uncharacterized protein</fullName>
    </submittedName>
</protein>
<accession>A0A835L4X3</accession>
<proteinExistence type="predicted"/>
<comment type="caution">
    <text evidence="2">The sequence shown here is derived from an EMBL/GenBank/DDBJ whole genome shotgun (WGS) entry which is preliminary data.</text>
</comment>
<keyword evidence="3" id="KW-1185">Reference proteome</keyword>
<dbReference type="Proteomes" id="UP000648187">
    <property type="component" value="Unassembled WGS sequence"/>
</dbReference>
<evidence type="ECO:0000313" key="3">
    <source>
        <dbReference type="Proteomes" id="UP000648187"/>
    </source>
</evidence>
<feature type="compositionally biased region" description="Acidic residues" evidence="1">
    <location>
        <begin position="175"/>
        <end position="184"/>
    </location>
</feature>
<feature type="region of interest" description="Disordered" evidence="1">
    <location>
        <begin position="136"/>
        <end position="184"/>
    </location>
</feature>
<name>A0A835L4X3_SPOEX</name>
<sequence>MQRQRHSETQNKMIISNRQIQKLIESTYAGNKDGAQRSFHPMIRRRDSKLRNFIFGCQDSNHRHRIIITIQRRIKPGSALGKHLIMFFTKSALPPEVRALASLRNLAPFTVRLVKHMNKYEYSHVFTSPDRLESYEGDLHGHKQSNNVEHSVADKQSLGEPSHNEKQEHMKRDQVDDEYIASPC</sequence>
<evidence type="ECO:0000313" key="2">
    <source>
        <dbReference type="EMBL" id="KAF9415460.1"/>
    </source>
</evidence>
<dbReference type="AlphaFoldDB" id="A0A835L4X3"/>
<reference evidence="2" key="1">
    <citation type="submission" date="2020-08" db="EMBL/GenBank/DDBJ databases">
        <title>Spodoptera exigua strain:BAW_Kor-Di-RS1 Genome sequencing and assembly.</title>
        <authorList>
            <person name="Kim J."/>
            <person name="Nam H.Y."/>
            <person name="Kwon M."/>
            <person name="Choi J.H."/>
            <person name="Cho S.R."/>
            <person name="Kim G.-H."/>
        </authorList>
    </citation>
    <scope>NUCLEOTIDE SEQUENCE</scope>
    <source>
        <strain evidence="2">BAW_Kor-Di-RS1</strain>
        <tissue evidence="2">Whole-body</tissue>
    </source>
</reference>